<reference evidence="1 2" key="1">
    <citation type="journal article" date="2000" name="Nature">
        <title>The genome sequence of the plant pathogen Xylella fastidiosa.</title>
        <authorList>
            <person name="Simpson A.J."/>
            <person name="Reinach F.C."/>
            <person name="Arruda P."/>
            <person name="Abreu F.A."/>
            <person name="Acencio M."/>
            <person name="Alvarenga R."/>
            <person name="Alves L.M."/>
            <person name="Araya J.E."/>
            <person name="Baia G.S."/>
            <person name="Baptista C.S."/>
            <person name="Barros M.H."/>
            <person name="Bonaccorsi E.D."/>
            <person name="Bordin S."/>
            <person name="Bove J.M."/>
            <person name="Briones M.R."/>
            <person name="Bueno M.R."/>
            <person name="Camargo A.A."/>
            <person name="Camargo L.E."/>
            <person name="Carraro D.M."/>
            <person name="Carrer H."/>
            <person name="Colauto N.B."/>
            <person name="Colombo C."/>
            <person name="Costa F.F."/>
            <person name="Costa M.C."/>
            <person name="Costa-Neto C.M."/>
            <person name="Coutinho L.L."/>
            <person name="Cristofani M."/>
            <person name="Dias-Neto E."/>
            <person name="Docena C."/>
            <person name="El-Dorry H."/>
            <person name="Facincani A.P."/>
            <person name="Ferreira A.J."/>
            <person name="Ferreira V.C."/>
            <person name="Ferro J.A."/>
            <person name="Fraga J.S."/>
            <person name="Franca S.C."/>
            <person name="Franco M.C."/>
            <person name="Frohme M."/>
            <person name="Furlan L.R."/>
            <person name="Garnier M."/>
            <person name="Goldman G.H."/>
            <person name="Goldman M.H."/>
            <person name="Gomes S.L."/>
            <person name="Gruber A."/>
            <person name="Ho P.L."/>
            <person name="Hoheisel J.D."/>
            <person name="Junqueira M.L."/>
            <person name="Kemper E.L."/>
            <person name="Kitajima J.P."/>
            <person name="Krieger J.E."/>
            <person name="Kuramae E.E."/>
            <person name="Laigret F."/>
            <person name="Lambais M.R."/>
            <person name="Leite L.C."/>
            <person name="Lemos E.G."/>
            <person name="Lemos M.V."/>
            <person name="Lopes S.A."/>
            <person name="Lopes C.R."/>
            <person name="Machado J.A."/>
            <person name="Machado M.A."/>
            <person name="Madeira A.M."/>
            <person name="Madeira H.M."/>
            <person name="Marino C.L."/>
            <person name="Marques M.V."/>
            <person name="Martins E.A."/>
            <person name="Martins E.M."/>
            <person name="Matsukuma A.Y."/>
            <person name="Menck C.F."/>
            <person name="Miracca E.C."/>
            <person name="Miyaki C.Y."/>
            <person name="Monteriro-Vitorello C.B."/>
            <person name="Moon D.H."/>
            <person name="Nagai M.A."/>
            <person name="Nascimento A.L."/>
            <person name="Netto L.E."/>
            <person name="Nhani A.Jr."/>
            <person name="Nobrega F.G."/>
            <person name="Nunes L.R."/>
            <person name="Oliveira M.A."/>
            <person name="de Oliveira M.C."/>
            <person name="de Oliveira R.C."/>
            <person name="Palmieri D.A."/>
            <person name="Paris A."/>
            <person name="Peixoto B.R."/>
            <person name="Pereira G.A."/>
            <person name="Pereira H.A.Jr."/>
            <person name="Pesquero J.B."/>
            <person name="Quaggio R.B."/>
            <person name="Roberto P.G."/>
            <person name="Rodrigues V."/>
            <person name="de M Rosa A.J."/>
            <person name="de Rosa V.E.Jr."/>
            <person name="de Sa R.G."/>
            <person name="Santelli R.V."/>
            <person name="Sawasaki H.E."/>
            <person name="da Silva A.C."/>
            <person name="da Silva A.M."/>
            <person name="da Silva F.R."/>
            <person name="da Silva W.A.Jr."/>
            <person name="da Silveira J.F."/>
            <person name="Silvestri M.L."/>
            <person name="Siqueira W.J."/>
            <person name="de Souza A.A."/>
            <person name="de Souza A.P."/>
            <person name="Terenzi M.F."/>
            <person name="Truffi D."/>
            <person name="Tsai S.M."/>
            <person name="Tsuhako M.H."/>
            <person name="Vallada H."/>
            <person name="Van Sluys M.A."/>
            <person name="Verjovski-Almeida S."/>
            <person name="Vettore A.L."/>
            <person name="Zago M.A."/>
            <person name="Zatz M."/>
            <person name="Meidanis J."/>
            <person name="Setubal J.C."/>
        </authorList>
    </citation>
    <scope>NUCLEOTIDE SEQUENCE [LARGE SCALE GENOMIC DNA]</scope>
    <source>
        <strain evidence="1 2">9a5c</strain>
    </source>
</reference>
<sequence>MYHRSIFQRSNSIHNETVKHKCWSDLQNHDIDTTYPLPNSTNNILEWDQNFKNTNEICAENTSPIQSIYRPRPPEQHVNIFPILIPHLMPVQHLKMYQARHAVVTDIV</sequence>
<dbReference type="HOGENOM" id="CLU_2195928_0_0_6"/>
<dbReference type="PIR" id="B82852">
    <property type="entry name" value="B82852"/>
</dbReference>
<dbReference type="Proteomes" id="UP000000812">
    <property type="component" value="Chromosome"/>
</dbReference>
<evidence type="ECO:0000313" key="2">
    <source>
        <dbReference type="Proteomes" id="UP000000812"/>
    </source>
</evidence>
<accession>Q9PH82</accession>
<dbReference type="KEGG" id="xfa:XF_0062"/>
<dbReference type="AlphaFoldDB" id="Q9PH82"/>
<gene>
    <name evidence="1" type="ordered locus">XF_0062</name>
</gene>
<dbReference type="EMBL" id="AE003849">
    <property type="protein sequence ID" value="AAF82875.1"/>
    <property type="molecule type" value="Genomic_DNA"/>
</dbReference>
<evidence type="ECO:0000313" key="1">
    <source>
        <dbReference type="EMBL" id="AAF82875.1"/>
    </source>
</evidence>
<organism evidence="1 2">
    <name type="scientific">Xylella fastidiosa (strain 9a5c)</name>
    <dbReference type="NCBI Taxonomy" id="160492"/>
    <lineage>
        <taxon>Bacteria</taxon>
        <taxon>Pseudomonadati</taxon>
        <taxon>Pseudomonadota</taxon>
        <taxon>Gammaproteobacteria</taxon>
        <taxon>Lysobacterales</taxon>
        <taxon>Lysobacteraceae</taxon>
        <taxon>Xylella</taxon>
    </lineage>
</organism>
<name>Q9PH82_XYLFA</name>
<proteinExistence type="predicted"/>
<protein>
    <submittedName>
        <fullName evidence="1">Uncharacterized protein</fullName>
    </submittedName>
</protein>